<accession>A0A9Q1FZT1</accession>
<name>A0A9Q1FZT1_SYNKA</name>
<dbReference type="AlphaFoldDB" id="A0A9Q1FZT1"/>
<reference evidence="1" key="1">
    <citation type="journal article" date="2023" name="Science">
        <title>Genome structures resolve the early diversification of teleost fishes.</title>
        <authorList>
            <person name="Parey E."/>
            <person name="Louis A."/>
            <person name="Montfort J."/>
            <person name="Bouchez O."/>
            <person name="Roques C."/>
            <person name="Iampietro C."/>
            <person name="Lluch J."/>
            <person name="Castinel A."/>
            <person name="Donnadieu C."/>
            <person name="Desvignes T."/>
            <person name="Floi Bucao C."/>
            <person name="Jouanno E."/>
            <person name="Wen M."/>
            <person name="Mejri S."/>
            <person name="Dirks R."/>
            <person name="Jansen H."/>
            <person name="Henkel C."/>
            <person name="Chen W.J."/>
            <person name="Zahm M."/>
            <person name="Cabau C."/>
            <person name="Klopp C."/>
            <person name="Thompson A.W."/>
            <person name="Robinson-Rechavi M."/>
            <person name="Braasch I."/>
            <person name="Lecointre G."/>
            <person name="Bobe J."/>
            <person name="Postlethwait J.H."/>
            <person name="Berthelot C."/>
            <person name="Roest Crollius H."/>
            <person name="Guiguen Y."/>
        </authorList>
    </citation>
    <scope>NUCLEOTIDE SEQUENCE</scope>
    <source>
        <strain evidence="1">WJC10195</strain>
    </source>
</reference>
<proteinExistence type="predicted"/>
<evidence type="ECO:0000313" key="2">
    <source>
        <dbReference type="Proteomes" id="UP001152622"/>
    </source>
</evidence>
<evidence type="ECO:0000313" key="1">
    <source>
        <dbReference type="EMBL" id="KAJ8370602.1"/>
    </source>
</evidence>
<dbReference type="EMBL" id="JAINUF010000003">
    <property type="protein sequence ID" value="KAJ8370602.1"/>
    <property type="molecule type" value="Genomic_DNA"/>
</dbReference>
<organism evidence="1 2">
    <name type="scientific">Synaphobranchus kaupii</name>
    <name type="common">Kaup's arrowtooth eel</name>
    <dbReference type="NCBI Taxonomy" id="118154"/>
    <lineage>
        <taxon>Eukaryota</taxon>
        <taxon>Metazoa</taxon>
        <taxon>Chordata</taxon>
        <taxon>Craniata</taxon>
        <taxon>Vertebrata</taxon>
        <taxon>Euteleostomi</taxon>
        <taxon>Actinopterygii</taxon>
        <taxon>Neopterygii</taxon>
        <taxon>Teleostei</taxon>
        <taxon>Anguilliformes</taxon>
        <taxon>Synaphobranchidae</taxon>
        <taxon>Synaphobranchus</taxon>
    </lineage>
</organism>
<comment type="caution">
    <text evidence="1">The sequence shown here is derived from an EMBL/GenBank/DDBJ whole genome shotgun (WGS) entry which is preliminary data.</text>
</comment>
<protein>
    <submittedName>
        <fullName evidence="1">Uncharacterized protein</fullName>
    </submittedName>
</protein>
<sequence length="84" mass="9244">MESTVTLQTVAVYATPSPGATACRALRADRRRPDASPSFQSDLRRAICRDFLHFYTSQSTISLFGVATAQSAANICKWFSGQRQ</sequence>
<gene>
    <name evidence="1" type="ORF">SKAU_G00106300</name>
</gene>
<dbReference type="Proteomes" id="UP001152622">
    <property type="component" value="Chromosome 3"/>
</dbReference>
<keyword evidence="2" id="KW-1185">Reference proteome</keyword>